<dbReference type="AlphaFoldDB" id="A0A5C7EXV4"/>
<name>A0A5C7EXV4_9PROT</name>
<dbReference type="Proteomes" id="UP000321201">
    <property type="component" value="Unassembled WGS sequence"/>
</dbReference>
<accession>A0A5C7EXV4</accession>
<evidence type="ECO:0000313" key="1">
    <source>
        <dbReference type="EMBL" id="TXF13312.1"/>
    </source>
</evidence>
<gene>
    <name evidence="1" type="ORF">FR698_01880</name>
</gene>
<dbReference type="CDD" id="cd00570">
    <property type="entry name" value="GST_N_family"/>
    <property type="match status" value="1"/>
</dbReference>
<dbReference type="InParanoid" id="A0A5C7EXV4"/>
<dbReference type="OrthoDB" id="5291571at2"/>
<dbReference type="Gene3D" id="1.20.1050.10">
    <property type="match status" value="1"/>
</dbReference>
<dbReference type="Gene3D" id="3.40.30.10">
    <property type="entry name" value="Glutaredoxin"/>
    <property type="match status" value="1"/>
</dbReference>
<proteinExistence type="predicted"/>
<dbReference type="InterPro" id="IPR036249">
    <property type="entry name" value="Thioredoxin-like_sf"/>
</dbReference>
<comment type="caution">
    <text evidence="1">The sequence shown here is derived from an EMBL/GenBank/DDBJ whole genome shotgun (WGS) entry which is preliminary data.</text>
</comment>
<keyword evidence="2" id="KW-1185">Reference proteome</keyword>
<dbReference type="EMBL" id="VPFL01000002">
    <property type="protein sequence ID" value="TXF13312.1"/>
    <property type="molecule type" value="Genomic_DNA"/>
</dbReference>
<organism evidence="1 2">
    <name type="scientific">Pelomicrobium methylotrophicum</name>
    <dbReference type="NCBI Taxonomy" id="2602750"/>
    <lineage>
        <taxon>Bacteria</taxon>
        <taxon>Pseudomonadati</taxon>
        <taxon>Pseudomonadota</taxon>
        <taxon>Hydrogenophilia</taxon>
        <taxon>Hydrogenophilia incertae sedis</taxon>
        <taxon>Pelomicrobium</taxon>
    </lineage>
</organism>
<protein>
    <submittedName>
        <fullName evidence="1">Glutathione S-transferase</fullName>
    </submittedName>
</protein>
<dbReference type="GO" id="GO:0016740">
    <property type="term" value="F:transferase activity"/>
    <property type="evidence" value="ECO:0007669"/>
    <property type="project" value="UniProtKB-KW"/>
</dbReference>
<reference evidence="1 2" key="1">
    <citation type="submission" date="2019-08" db="EMBL/GenBank/DDBJ databases">
        <title>Pelomicrobium methylotrophicum gen. nov., sp. nov. a moderately thermophilic, facultatively anaerobic, lithoautotrophic and methylotrophic bacterium isolated from a terrestrial mud volcano.</title>
        <authorList>
            <person name="Slobodkina G.B."/>
            <person name="Merkel A.Y."/>
            <person name="Slobodkin A.I."/>
        </authorList>
    </citation>
    <scope>NUCLEOTIDE SEQUENCE [LARGE SCALE GENOMIC DNA]</scope>
    <source>
        <strain evidence="1 2">SM250</strain>
    </source>
</reference>
<dbReference type="RefSeq" id="WP_147798486.1">
    <property type="nucleotide sequence ID" value="NZ_VPFL01000002.1"/>
</dbReference>
<evidence type="ECO:0000313" key="2">
    <source>
        <dbReference type="Proteomes" id="UP000321201"/>
    </source>
</evidence>
<keyword evidence="1" id="KW-0808">Transferase</keyword>
<sequence>MPVIYHAWSSMPAQSVRLALRYKGVPHKAVPLADDHDALFFELGLAIGPLLLTLDDQRVCTDAKAALEGLDGWLGGRPIFDGLVKPEAWDALHAWLGRSAPLLARLTAAVLPAFADVGASAETLARVKAEVEQRFGMSIEALSNDRYEGYRQLERVADLRGLAAQLARSRYFTAGTLTAADLVLACQLFPLQLLDGVTLPIDLLYYIDRVEKACGASPREGLLSRS</sequence>
<dbReference type="SUPFAM" id="SSF52833">
    <property type="entry name" value="Thioredoxin-like"/>
    <property type="match status" value="1"/>
</dbReference>